<name>A0AAD5WXY7_9FUNG</name>
<dbReference type="AlphaFoldDB" id="A0AAD5WXY7"/>
<protein>
    <submittedName>
        <fullName evidence="1">Uncharacterized protein</fullName>
    </submittedName>
</protein>
<keyword evidence="2" id="KW-1185">Reference proteome</keyword>
<dbReference type="EMBL" id="JADGJD010003048">
    <property type="protein sequence ID" value="KAJ3026128.1"/>
    <property type="molecule type" value="Genomic_DNA"/>
</dbReference>
<sequence length="340" mass="36789">MKAGPMPIPAREMTPEKLASAIHEALSPICTSKATEIAHQMSLENGVDLGVSSLYNHLPLSRLTSALNSTHPARYHLSSLNLQISHNVAQVLACAGAITEEDLLLHRTVKWEIPDDHDKVLFSGALKTTWEGFTGVITDTAAGVKEAMKEENKTSKDKSIAVGKGFAKGVGKAVFFPFRATALTLNELSDGMVRVPAVWDPYGKVRKGEPVRDFKSGAAESGKALFLGIYDGVADFFVKPYEYGKREEGNVALGVAKGLAVGSGNFLWKPLAGSVRSVALFGRGIQKEIMKKKDDVPIKEGSLGTGEGPTVQEDWRKVASELSGYEEEECEGIVRRFLEE</sequence>
<reference evidence="1" key="1">
    <citation type="submission" date="2020-05" db="EMBL/GenBank/DDBJ databases">
        <title>Phylogenomic resolution of chytrid fungi.</title>
        <authorList>
            <person name="Stajich J.E."/>
            <person name="Amses K."/>
            <person name="Simmons R."/>
            <person name="Seto K."/>
            <person name="Myers J."/>
            <person name="Bonds A."/>
            <person name="Quandt C.A."/>
            <person name="Barry K."/>
            <person name="Liu P."/>
            <person name="Grigoriev I."/>
            <person name="Longcore J.E."/>
            <person name="James T.Y."/>
        </authorList>
    </citation>
    <scope>NUCLEOTIDE SEQUENCE</scope>
    <source>
        <strain evidence="1">JEL0318</strain>
    </source>
</reference>
<accession>A0AAD5WXY7</accession>
<proteinExistence type="predicted"/>
<dbReference type="PANTHER" id="PTHR48050">
    <property type="entry name" value="STEROL 3-BETA-GLUCOSYLTRANSFERASE"/>
    <property type="match status" value="1"/>
</dbReference>
<dbReference type="PANTHER" id="PTHR48050:SF13">
    <property type="entry name" value="STEROL 3-BETA-GLUCOSYLTRANSFERASE UGT80A2"/>
    <property type="match status" value="1"/>
</dbReference>
<dbReference type="Proteomes" id="UP001212841">
    <property type="component" value="Unassembled WGS sequence"/>
</dbReference>
<organism evidence="1 2">
    <name type="scientific">Rhizophlyctis rosea</name>
    <dbReference type="NCBI Taxonomy" id="64517"/>
    <lineage>
        <taxon>Eukaryota</taxon>
        <taxon>Fungi</taxon>
        <taxon>Fungi incertae sedis</taxon>
        <taxon>Chytridiomycota</taxon>
        <taxon>Chytridiomycota incertae sedis</taxon>
        <taxon>Chytridiomycetes</taxon>
        <taxon>Rhizophlyctidales</taxon>
        <taxon>Rhizophlyctidaceae</taxon>
        <taxon>Rhizophlyctis</taxon>
    </lineage>
</organism>
<evidence type="ECO:0000313" key="2">
    <source>
        <dbReference type="Proteomes" id="UP001212841"/>
    </source>
</evidence>
<feature type="non-terminal residue" evidence="1">
    <location>
        <position position="340"/>
    </location>
</feature>
<dbReference type="InterPro" id="IPR050426">
    <property type="entry name" value="Glycosyltransferase_28"/>
</dbReference>
<evidence type="ECO:0000313" key="1">
    <source>
        <dbReference type="EMBL" id="KAJ3026128.1"/>
    </source>
</evidence>
<gene>
    <name evidence="1" type="ORF">HK097_006516</name>
</gene>
<comment type="caution">
    <text evidence="1">The sequence shown here is derived from an EMBL/GenBank/DDBJ whole genome shotgun (WGS) entry which is preliminary data.</text>
</comment>